<gene>
    <name evidence="1" type="ORF">J8N05_46500</name>
</gene>
<keyword evidence="2" id="KW-1185">Reference proteome</keyword>
<name>A0A940YAI4_9ACTN</name>
<dbReference type="Pfam" id="PF02515">
    <property type="entry name" value="CoA_transf_3"/>
    <property type="match status" value="1"/>
</dbReference>
<dbReference type="RefSeq" id="WP_210894557.1">
    <property type="nucleotide sequence ID" value="NZ_JAGPYQ010000003.1"/>
</dbReference>
<dbReference type="EMBL" id="JAGPYQ010000003">
    <property type="protein sequence ID" value="MBQ0855615.1"/>
    <property type="molecule type" value="Genomic_DNA"/>
</dbReference>
<reference evidence="1 2" key="1">
    <citation type="submission" date="2021-04" db="EMBL/GenBank/DDBJ databases">
        <authorList>
            <person name="Tang X."/>
            <person name="Zhou X."/>
            <person name="Chen X."/>
            <person name="Cernava T."/>
            <person name="Zhang C."/>
        </authorList>
    </citation>
    <scope>NUCLEOTIDE SEQUENCE [LARGE SCALE GENOMIC DNA]</scope>
    <source>
        <strain evidence="1 2">BH-SS-21</strain>
        <plasmid evidence="1">p2</plasmid>
    </source>
</reference>
<dbReference type="InterPro" id="IPR023606">
    <property type="entry name" value="CoA-Trfase_III_dom_1_sf"/>
</dbReference>
<dbReference type="Gene3D" id="3.40.50.10540">
    <property type="entry name" value="Crotonobetainyl-coa:carnitine coa-transferase, domain 1"/>
    <property type="match status" value="1"/>
</dbReference>
<dbReference type="InterPro" id="IPR050509">
    <property type="entry name" value="CoA-transferase_III"/>
</dbReference>
<sequence length="379" mass="40125">MKVVEIGSIGPGPFCAMLLADLGADVIRIDRARGAALVGPNADFRTELLHRGRRSVAVDLKHPDGPEAVLSLVERADVLIEGFRPGVTERLGIGPEDCHARNPRLVYGRMTGFGQDGPLAQTVGHDINYVAHSGVLSLIGRAGQAPTPPLSLVGDFGGGGMLLAFGVLAALWESRASGKGQVVDAAMSEGAALLGTAFFGYRQTGVWHERGSNIVDSGAPYYDAYETADGKWVAVGGMEAHFYAELIDLLGLAPDELPPQNDTAQWPRMKEIFAGAVRRRTRDEWVAAAEGRDVCLTPVLEPDEVGEDAHHRARGSFVEIAGLTQPAPAPRFSRTPATVDIPPPAPGEHTREALTAWGVPERTVAAWEAAGAVRVTGTG</sequence>
<keyword evidence="1" id="KW-0614">Plasmid</keyword>
<protein>
    <submittedName>
        <fullName evidence="1">CoA transferase</fullName>
    </submittedName>
</protein>
<comment type="caution">
    <text evidence="1">The sequence shown here is derived from an EMBL/GenBank/DDBJ whole genome shotgun (WGS) entry which is preliminary data.</text>
</comment>
<organism evidence="1 2">
    <name type="scientific">Streptomyces liliiviolaceus</name>
    <dbReference type="NCBI Taxonomy" id="2823109"/>
    <lineage>
        <taxon>Bacteria</taxon>
        <taxon>Bacillati</taxon>
        <taxon>Actinomycetota</taxon>
        <taxon>Actinomycetes</taxon>
        <taxon>Kitasatosporales</taxon>
        <taxon>Streptomycetaceae</taxon>
        <taxon>Streptomyces</taxon>
    </lineage>
</organism>
<dbReference type="Proteomes" id="UP000677413">
    <property type="component" value="Unassembled WGS sequence"/>
</dbReference>
<dbReference type="SUPFAM" id="SSF89796">
    <property type="entry name" value="CoA-transferase family III (CaiB/BaiF)"/>
    <property type="match status" value="1"/>
</dbReference>
<geneLocation type="plasmid" evidence="1">
    <name>p2</name>
</geneLocation>
<evidence type="ECO:0000313" key="1">
    <source>
        <dbReference type="EMBL" id="MBQ0855615.1"/>
    </source>
</evidence>
<dbReference type="InterPro" id="IPR003673">
    <property type="entry name" value="CoA-Trfase_fam_III"/>
</dbReference>
<accession>A0A940YAI4</accession>
<dbReference type="Gene3D" id="3.30.1540.10">
    <property type="entry name" value="formyl-coa transferase, domain 3"/>
    <property type="match status" value="1"/>
</dbReference>
<dbReference type="PANTHER" id="PTHR48228">
    <property type="entry name" value="SUCCINYL-COA--D-CITRAMALATE COA-TRANSFERASE"/>
    <property type="match status" value="1"/>
</dbReference>
<dbReference type="AlphaFoldDB" id="A0A940YAI4"/>
<dbReference type="GO" id="GO:0016740">
    <property type="term" value="F:transferase activity"/>
    <property type="evidence" value="ECO:0007669"/>
    <property type="project" value="UniProtKB-KW"/>
</dbReference>
<keyword evidence="1" id="KW-0808">Transferase</keyword>
<dbReference type="InterPro" id="IPR044855">
    <property type="entry name" value="CoA-Trfase_III_dom3_sf"/>
</dbReference>
<proteinExistence type="predicted"/>
<dbReference type="PANTHER" id="PTHR48228:SF5">
    <property type="entry name" value="ALPHA-METHYLACYL-COA RACEMASE"/>
    <property type="match status" value="1"/>
</dbReference>
<evidence type="ECO:0000313" key="2">
    <source>
        <dbReference type="Proteomes" id="UP000677413"/>
    </source>
</evidence>